<dbReference type="OrthoDB" id="9801954at2"/>
<reference evidence="2 3" key="1">
    <citation type="submission" date="2018-11" db="EMBL/GenBank/DDBJ databases">
        <title>Genomic Encyclopedia of Type Strains, Phase IV (KMG-IV): sequencing the most valuable type-strain genomes for metagenomic binning, comparative biology and taxonomic classification.</title>
        <authorList>
            <person name="Goeker M."/>
        </authorList>
    </citation>
    <scope>NUCLEOTIDE SEQUENCE [LARGE SCALE GENOMIC DNA]</scope>
    <source>
        <strain evidence="2 3">DSM 100316</strain>
    </source>
</reference>
<proteinExistence type="predicted"/>
<dbReference type="AlphaFoldDB" id="A0A3N2DG92"/>
<comment type="caution">
    <text evidence="2">The sequence shown here is derived from an EMBL/GenBank/DDBJ whole genome shotgun (WGS) entry which is preliminary data.</text>
</comment>
<organism evidence="2 3">
    <name type="scientific">Sinobacterium caligoides</name>
    <dbReference type="NCBI Taxonomy" id="933926"/>
    <lineage>
        <taxon>Bacteria</taxon>
        <taxon>Pseudomonadati</taxon>
        <taxon>Pseudomonadota</taxon>
        <taxon>Gammaproteobacteria</taxon>
        <taxon>Cellvibrionales</taxon>
        <taxon>Spongiibacteraceae</taxon>
        <taxon>Sinobacterium</taxon>
    </lineage>
</organism>
<dbReference type="PANTHER" id="PTHR43685">
    <property type="entry name" value="GLYCOSYLTRANSFERASE"/>
    <property type="match status" value="1"/>
</dbReference>
<accession>A0A3N2DG92</accession>
<dbReference type="InterPro" id="IPR001173">
    <property type="entry name" value="Glyco_trans_2-like"/>
</dbReference>
<dbReference type="Gene3D" id="3.90.550.10">
    <property type="entry name" value="Spore Coat Polysaccharide Biosynthesis Protein SpsA, Chain A"/>
    <property type="match status" value="1"/>
</dbReference>
<dbReference type="SUPFAM" id="SSF53448">
    <property type="entry name" value="Nucleotide-diphospho-sugar transferases"/>
    <property type="match status" value="1"/>
</dbReference>
<dbReference type="RefSeq" id="WP_123713389.1">
    <property type="nucleotide sequence ID" value="NZ_RKHR01000006.1"/>
</dbReference>
<gene>
    <name evidence="2" type="ORF">EDC56_3051</name>
</gene>
<name>A0A3N2DG92_9GAMM</name>
<evidence type="ECO:0000259" key="1">
    <source>
        <dbReference type="Pfam" id="PF00535"/>
    </source>
</evidence>
<dbReference type="InterPro" id="IPR050834">
    <property type="entry name" value="Glycosyltransf_2"/>
</dbReference>
<sequence>MNDINEIKLSIIIPCYNYGHLIEKAIASAATEHPSVEVIVINDGSTDNSLEVLRELLARYSFTLIDQDNVGLSGTRNNGIESSNGEFLLFLDADDYLVENAVERCLDAITNNDDQFIIAQHYSLSGKKKTLSKPVPVSSSNRDNVLHYISKKLSIVNGGCLMHRDIFAQKRYNTALKNSEDIPVFIYALANFKSSVLQQPIVNIVKHTDSMRHDIAAILETGTRTVEESFKPGELPTDIISLKKLALAQRYSSIGRACFKAGRKKEARYYYKKSLAFALIFGLKRGTIKSLLKTYF</sequence>
<keyword evidence="3" id="KW-1185">Reference proteome</keyword>
<protein>
    <recommendedName>
        <fullName evidence="1">Glycosyltransferase 2-like domain-containing protein</fullName>
    </recommendedName>
</protein>
<dbReference type="InterPro" id="IPR029044">
    <property type="entry name" value="Nucleotide-diphossugar_trans"/>
</dbReference>
<dbReference type="Pfam" id="PF00535">
    <property type="entry name" value="Glycos_transf_2"/>
    <property type="match status" value="1"/>
</dbReference>
<evidence type="ECO:0000313" key="3">
    <source>
        <dbReference type="Proteomes" id="UP000275394"/>
    </source>
</evidence>
<dbReference type="CDD" id="cd00761">
    <property type="entry name" value="Glyco_tranf_GTA_type"/>
    <property type="match status" value="1"/>
</dbReference>
<dbReference type="PANTHER" id="PTHR43685:SF2">
    <property type="entry name" value="GLYCOSYLTRANSFERASE 2-LIKE DOMAIN-CONTAINING PROTEIN"/>
    <property type="match status" value="1"/>
</dbReference>
<feature type="domain" description="Glycosyltransferase 2-like" evidence="1">
    <location>
        <begin position="10"/>
        <end position="166"/>
    </location>
</feature>
<dbReference type="EMBL" id="RKHR01000006">
    <property type="protein sequence ID" value="ROR98816.1"/>
    <property type="molecule type" value="Genomic_DNA"/>
</dbReference>
<dbReference type="Proteomes" id="UP000275394">
    <property type="component" value="Unassembled WGS sequence"/>
</dbReference>
<evidence type="ECO:0000313" key="2">
    <source>
        <dbReference type="EMBL" id="ROR98816.1"/>
    </source>
</evidence>